<comment type="caution">
    <text evidence="1">The sequence shown here is derived from an EMBL/GenBank/DDBJ whole genome shotgun (WGS) entry which is preliminary data.</text>
</comment>
<dbReference type="Proteomes" id="UP001175226">
    <property type="component" value="Unassembled WGS sequence"/>
</dbReference>
<accession>A0AA39JM71</accession>
<evidence type="ECO:0000313" key="2">
    <source>
        <dbReference type="Proteomes" id="UP001175226"/>
    </source>
</evidence>
<keyword evidence="2" id="KW-1185">Reference proteome</keyword>
<gene>
    <name evidence="1" type="ORF">EV421DRAFT_1937268</name>
</gene>
<organism evidence="1 2">
    <name type="scientific">Armillaria borealis</name>
    <dbReference type="NCBI Taxonomy" id="47425"/>
    <lineage>
        <taxon>Eukaryota</taxon>
        <taxon>Fungi</taxon>
        <taxon>Dikarya</taxon>
        <taxon>Basidiomycota</taxon>
        <taxon>Agaricomycotina</taxon>
        <taxon>Agaricomycetes</taxon>
        <taxon>Agaricomycetidae</taxon>
        <taxon>Agaricales</taxon>
        <taxon>Marasmiineae</taxon>
        <taxon>Physalacriaceae</taxon>
        <taxon>Armillaria</taxon>
    </lineage>
</organism>
<protein>
    <submittedName>
        <fullName evidence="1">Uncharacterized protein</fullName>
    </submittedName>
</protein>
<evidence type="ECO:0000313" key="1">
    <source>
        <dbReference type="EMBL" id="KAK0445094.1"/>
    </source>
</evidence>
<sequence>MQTETVSVELSCSSYAQSSSLYSESDHLSGFIVPRDRSTLSPSYMTSTTYKRDSILQDMVAHPKASDILQDVYADRNDKYTESSSKDSRWSRTAQDLNIPQCHNGPDELINSLTQYSAPHMCLPESSWHAIAQFQVGFTFVAAFHRLTSTFWRHVKMLQEKPIPWDFGRPLIDALQPEPVTYQGQIILVIILADQKLSRSGLGVYTRLFAELYAASRCNTDYDLDKDKMRNDSLRVHGLLFDRSTTQFSFFSYEPTTSAFQVDENLYVNASPVTLAAPRDMIRVIEKLFSILMYAYNELLDNRLSYTSMVPKEYQVHRICTKTQNTPRSLSDSLDEAVRYAKSATEILKHPSNQDALKQGLNFLHESVRVLPIRGEFDSSWSRYTMSLRNEGFTWREKCGRTQDYY</sequence>
<proteinExistence type="predicted"/>
<dbReference type="EMBL" id="JAUEPT010000017">
    <property type="protein sequence ID" value="KAK0445094.1"/>
    <property type="molecule type" value="Genomic_DNA"/>
</dbReference>
<name>A0AA39JM71_9AGAR</name>
<dbReference type="AlphaFoldDB" id="A0AA39JM71"/>
<reference evidence="1" key="1">
    <citation type="submission" date="2023-06" db="EMBL/GenBank/DDBJ databases">
        <authorList>
            <consortium name="Lawrence Berkeley National Laboratory"/>
            <person name="Ahrendt S."/>
            <person name="Sahu N."/>
            <person name="Indic B."/>
            <person name="Wong-Bajracharya J."/>
            <person name="Merenyi Z."/>
            <person name="Ke H.-M."/>
            <person name="Monk M."/>
            <person name="Kocsube S."/>
            <person name="Drula E."/>
            <person name="Lipzen A."/>
            <person name="Balint B."/>
            <person name="Henrissat B."/>
            <person name="Andreopoulos B."/>
            <person name="Martin F.M."/>
            <person name="Harder C.B."/>
            <person name="Rigling D."/>
            <person name="Ford K.L."/>
            <person name="Foster G.D."/>
            <person name="Pangilinan J."/>
            <person name="Papanicolaou A."/>
            <person name="Barry K."/>
            <person name="LaButti K."/>
            <person name="Viragh M."/>
            <person name="Koriabine M."/>
            <person name="Yan M."/>
            <person name="Riley R."/>
            <person name="Champramary S."/>
            <person name="Plett K.L."/>
            <person name="Tsai I.J."/>
            <person name="Slot J."/>
            <person name="Sipos G."/>
            <person name="Plett J."/>
            <person name="Nagy L.G."/>
            <person name="Grigoriev I.V."/>
        </authorList>
    </citation>
    <scope>NUCLEOTIDE SEQUENCE</scope>
    <source>
        <strain evidence="1">FPL87.14</strain>
    </source>
</reference>